<evidence type="ECO:0000256" key="5">
    <source>
        <dbReference type="ARBA" id="ARBA00023141"/>
    </source>
</evidence>
<comment type="catalytic activity">
    <reaction evidence="6">
        <text>3-phosphoshikimate + phosphoenolpyruvate = 5-O-(1-carboxyvinyl)-3-phosphoshikimate + phosphate</text>
        <dbReference type="Rhea" id="RHEA:21256"/>
        <dbReference type="ChEBI" id="CHEBI:43474"/>
        <dbReference type="ChEBI" id="CHEBI:57701"/>
        <dbReference type="ChEBI" id="CHEBI:58702"/>
        <dbReference type="ChEBI" id="CHEBI:145989"/>
        <dbReference type="EC" id="2.5.1.19"/>
    </reaction>
    <physiologicalReaction direction="left-to-right" evidence="6">
        <dbReference type="Rhea" id="RHEA:21257"/>
    </physiologicalReaction>
</comment>
<feature type="binding site" evidence="7">
    <location>
        <position position="20"/>
    </location>
    <ligand>
        <name>phosphoenolpyruvate</name>
        <dbReference type="ChEBI" id="CHEBI:58702"/>
    </ligand>
</feature>
<dbReference type="Pfam" id="PF00275">
    <property type="entry name" value="EPSP_synthase"/>
    <property type="match status" value="1"/>
</dbReference>
<comment type="subunit">
    <text evidence="7">Monomer.</text>
</comment>
<evidence type="ECO:0000313" key="10">
    <source>
        <dbReference type="Proteomes" id="UP001501207"/>
    </source>
</evidence>
<dbReference type="HAMAP" id="MF_00210">
    <property type="entry name" value="EPSP_synth"/>
    <property type="match status" value="1"/>
</dbReference>
<comment type="pathway">
    <text evidence="1 7">Metabolic intermediate biosynthesis; chorismate biosynthesis; chorismate from D-erythrose 4-phosphate and phosphoenolpyruvate: step 6/7.</text>
</comment>
<dbReference type="SUPFAM" id="SSF55205">
    <property type="entry name" value="EPT/RTPC-like"/>
    <property type="match status" value="1"/>
</dbReference>
<dbReference type="EC" id="2.5.1.19" evidence="7"/>
<dbReference type="InterPro" id="IPR036968">
    <property type="entry name" value="Enolpyruvate_Tfrase_sf"/>
</dbReference>
<feature type="binding site" evidence="7">
    <location>
        <position position="117"/>
    </location>
    <ligand>
        <name>phosphoenolpyruvate</name>
        <dbReference type="ChEBI" id="CHEBI:58702"/>
    </ligand>
</feature>
<evidence type="ECO:0000256" key="2">
    <source>
        <dbReference type="ARBA" id="ARBA00009948"/>
    </source>
</evidence>
<gene>
    <name evidence="7 9" type="primary">aroA</name>
    <name evidence="9" type="ORF">GCM10023143_20930</name>
</gene>
<dbReference type="PIRSF" id="PIRSF000505">
    <property type="entry name" value="EPSPS"/>
    <property type="match status" value="1"/>
</dbReference>
<dbReference type="Gene3D" id="3.65.10.10">
    <property type="entry name" value="Enolpyruvate transferase domain"/>
    <property type="match status" value="2"/>
</dbReference>
<name>A0ABP8FVA8_9BACT</name>
<comment type="function">
    <text evidence="7">Catalyzes the transfer of the enolpyruvyl moiety of phosphoenolpyruvate (PEP) to the 5-hydroxyl of shikimate-3-phosphate (S3P) to produce enolpyruvyl shikimate-3-phosphate and inorganic phosphate.</text>
</comment>
<dbReference type="EMBL" id="BAABFN010000005">
    <property type="protein sequence ID" value="GAA4311725.1"/>
    <property type="molecule type" value="Genomic_DNA"/>
</dbReference>
<feature type="binding site" evidence="7">
    <location>
        <position position="330"/>
    </location>
    <ligand>
        <name>3-phosphoshikimate</name>
        <dbReference type="ChEBI" id="CHEBI:145989"/>
    </ligand>
</feature>
<feature type="binding site" evidence="7">
    <location>
        <position position="89"/>
    </location>
    <ligand>
        <name>phosphoenolpyruvate</name>
        <dbReference type="ChEBI" id="CHEBI:58702"/>
    </ligand>
</feature>
<protein>
    <recommendedName>
        <fullName evidence="7">3-phosphoshikimate 1-carboxyvinyltransferase</fullName>
        <ecNumber evidence="7">2.5.1.19</ecNumber>
    </recommendedName>
    <alternativeName>
        <fullName evidence="7">5-enolpyruvylshikimate-3-phosphate synthase</fullName>
        <shortName evidence="7">EPSP synthase</shortName>
        <shortName evidence="7">EPSPS</shortName>
    </alternativeName>
</protein>
<proteinExistence type="inferred from homology"/>
<evidence type="ECO:0000256" key="3">
    <source>
        <dbReference type="ARBA" id="ARBA00022605"/>
    </source>
</evidence>
<keyword evidence="4 7" id="KW-0808">Transferase</keyword>
<comment type="caution">
    <text evidence="9">The sequence shown here is derived from an EMBL/GenBank/DDBJ whole genome shotgun (WGS) entry which is preliminary data.</text>
</comment>
<feature type="binding site" evidence="7">
    <location>
        <position position="303"/>
    </location>
    <ligand>
        <name>3-phosphoshikimate</name>
        <dbReference type="ChEBI" id="CHEBI:145989"/>
    </ligand>
</feature>
<keyword evidence="3 7" id="KW-0028">Amino-acid biosynthesis</keyword>
<evidence type="ECO:0000256" key="7">
    <source>
        <dbReference type="HAMAP-Rule" id="MF_00210"/>
    </source>
</evidence>
<comment type="subcellular location">
    <subcellularLocation>
        <location evidence="7">Cytoplasm</location>
    </subcellularLocation>
</comment>
<feature type="active site" description="Proton acceptor" evidence="7">
    <location>
        <position position="303"/>
    </location>
</feature>
<keyword evidence="7" id="KW-0963">Cytoplasm</keyword>
<dbReference type="InterPro" id="IPR006264">
    <property type="entry name" value="EPSP_synthase"/>
</dbReference>
<feature type="binding site" evidence="7">
    <location>
        <position position="162"/>
    </location>
    <ligand>
        <name>3-phosphoshikimate</name>
        <dbReference type="ChEBI" id="CHEBI:145989"/>
    </ligand>
</feature>
<organism evidence="9 10">
    <name type="scientific">Compostibacter hankyongensis</name>
    <dbReference type="NCBI Taxonomy" id="1007089"/>
    <lineage>
        <taxon>Bacteria</taxon>
        <taxon>Pseudomonadati</taxon>
        <taxon>Bacteroidota</taxon>
        <taxon>Chitinophagia</taxon>
        <taxon>Chitinophagales</taxon>
        <taxon>Chitinophagaceae</taxon>
        <taxon>Compostibacter</taxon>
    </lineage>
</organism>
<feature type="binding site" evidence="7">
    <location>
        <position position="376"/>
    </location>
    <ligand>
        <name>phosphoenolpyruvate</name>
        <dbReference type="ChEBI" id="CHEBI:58702"/>
    </ligand>
</feature>
<dbReference type="Proteomes" id="UP001501207">
    <property type="component" value="Unassembled WGS sequence"/>
</dbReference>
<evidence type="ECO:0000256" key="6">
    <source>
        <dbReference type="ARBA" id="ARBA00044633"/>
    </source>
</evidence>
<feature type="binding site" evidence="7">
    <location>
        <position position="161"/>
    </location>
    <ligand>
        <name>3-phosphoshikimate</name>
        <dbReference type="ChEBI" id="CHEBI:145989"/>
    </ligand>
</feature>
<keyword evidence="10" id="KW-1185">Reference proteome</keyword>
<evidence type="ECO:0000256" key="4">
    <source>
        <dbReference type="ARBA" id="ARBA00022679"/>
    </source>
</evidence>
<feature type="binding site" evidence="7">
    <location>
        <position position="20"/>
    </location>
    <ligand>
        <name>3-phosphoshikimate</name>
        <dbReference type="ChEBI" id="CHEBI:145989"/>
    </ligand>
</feature>
<accession>A0ABP8FVA8</accession>
<sequence>MNVTITPSSIKGKIAASPSKSAMQRAVAAAMLAGGKSIIHNPGLSSDSLAALDVAEKLGSAMRKFPDRVEITSEGIVPLTETIHCGEAGLGIRMFTPVAALSNKALTIVGEGSLASRPMDFFEEILPQLNVSCQTRGGKLPIRIQGPLQAKDITIDGSLSSQFLTGLLMAYGVAAGDGKTTITVRDLKSRPYIDLTLQLMAHFGVQVENRNYEQFIFSGKQHYHPAEYTVEGDWSGAAFLLVAGAVAGDVEVSGLNPASAQSDKAMLDALHAAGARVKEGDHTITVSRDRLDAFEMDATDCPDLFPPLVSLAANCNGTTKLKGVSRLAHKESNRGKTLQDEFAKLGIRITLKGDEMEVHGGTQMSSATLFSHNDHRIAMACAVAALNADGAVVIEEAEAVNKSYPEFWQHLGAIGGMVDHP</sequence>
<evidence type="ECO:0000259" key="8">
    <source>
        <dbReference type="Pfam" id="PF00275"/>
    </source>
</evidence>
<comment type="caution">
    <text evidence="7">Lacks conserved residue(s) required for the propagation of feature annotation.</text>
</comment>
<feature type="domain" description="Enolpyruvate transferase" evidence="8">
    <location>
        <begin position="7"/>
        <end position="411"/>
    </location>
</feature>
<feature type="binding site" evidence="7">
    <location>
        <position position="189"/>
    </location>
    <ligand>
        <name>3-phosphoshikimate</name>
        <dbReference type="ChEBI" id="CHEBI:145989"/>
    </ligand>
</feature>
<dbReference type="PANTHER" id="PTHR21090">
    <property type="entry name" value="AROM/DEHYDROQUINATE SYNTHASE"/>
    <property type="match status" value="1"/>
</dbReference>
<reference evidence="10" key="1">
    <citation type="journal article" date="2019" name="Int. J. Syst. Evol. Microbiol.">
        <title>The Global Catalogue of Microorganisms (GCM) 10K type strain sequencing project: providing services to taxonomists for standard genome sequencing and annotation.</title>
        <authorList>
            <consortium name="The Broad Institute Genomics Platform"/>
            <consortium name="The Broad Institute Genome Sequencing Center for Infectious Disease"/>
            <person name="Wu L."/>
            <person name="Ma J."/>
        </authorList>
    </citation>
    <scope>NUCLEOTIDE SEQUENCE [LARGE SCALE GENOMIC DNA]</scope>
    <source>
        <strain evidence="10">JCM 17664</strain>
    </source>
</reference>
<dbReference type="NCBIfam" id="TIGR01356">
    <property type="entry name" value="aroA"/>
    <property type="match status" value="1"/>
</dbReference>
<feature type="binding site" evidence="7">
    <location>
        <position position="160"/>
    </location>
    <ligand>
        <name>3-phosphoshikimate</name>
        <dbReference type="ChEBI" id="CHEBI:145989"/>
    </ligand>
</feature>
<feature type="binding site" evidence="7">
    <location>
        <position position="25"/>
    </location>
    <ligand>
        <name>3-phosphoshikimate</name>
        <dbReference type="ChEBI" id="CHEBI:145989"/>
    </ligand>
</feature>
<keyword evidence="5 7" id="KW-0057">Aromatic amino acid biosynthesis</keyword>
<dbReference type="InterPro" id="IPR013792">
    <property type="entry name" value="RNA3'P_cycl/enolpyr_Trfase_a/b"/>
</dbReference>
<evidence type="ECO:0000313" key="9">
    <source>
        <dbReference type="EMBL" id="GAA4311725.1"/>
    </source>
</evidence>
<evidence type="ECO:0000256" key="1">
    <source>
        <dbReference type="ARBA" id="ARBA00004811"/>
    </source>
</evidence>
<dbReference type="InterPro" id="IPR001986">
    <property type="entry name" value="Enolpyruvate_Tfrase_dom"/>
</dbReference>
<feature type="binding site" evidence="7">
    <location>
        <position position="162"/>
    </location>
    <ligand>
        <name>phosphoenolpyruvate</name>
        <dbReference type="ChEBI" id="CHEBI:58702"/>
    </ligand>
</feature>
<dbReference type="RefSeq" id="WP_344978981.1">
    <property type="nucleotide sequence ID" value="NZ_BAABFN010000005.1"/>
</dbReference>
<comment type="similarity">
    <text evidence="2 7">Belongs to the EPSP synthase family.</text>
</comment>
<dbReference type="PANTHER" id="PTHR21090:SF5">
    <property type="entry name" value="PENTAFUNCTIONAL AROM POLYPEPTIDE"/>
    <property type="match status" value="1"/>
</dbReference>
<feature type="binding site" evidence="7">
    <location>
        <position position="402"/>
    </location>
    <ligand>
        <name>phosphoenolpyruvate</name>
        <dbReference type="ChEBI" id="CHEBI:58702"/>
    </ligand>
</feature>
<feature type="binding site" evidence="7">
    <location>
        <position position="21"/>
    </location>
    <ligand>
        <name>3-phosphoshikimate</name>
        <dbReference type="ChEBI" id="CHEBI:145989"/>
    </ligand>
</feature>
<dbReference type="CDD" id="cd01556">
    <property type="entry name" value="EPSP_synthase"/>
    <property type="match status" value="1"/>
</dbReference>
<feature type="binding site" evidence="7">
    <location>
        <position position="334"/>
    </location>
    <ligand>
        <name>phosphoenolpyruvate</name>
        <dbReference type="ChEBI" id="CHEBI:58702"/>
    </ligand>
</feature>